<organism evidence="1">
    <name type="scientific">Lepeophtheirus salmonis</name>
    <name type="common">Salmon louse</name>
    <name type="synonym">Caligus salmonis</name>
    <dbReference type="NCBI Taxonomy" id="72036"/>
    <lineage>
        <taxon>Eukaryota</taxon>
        <taxon>Metazoa</taxon>
        <taxon>Ecdysozoa</taxon>
        <taxon>Arthropoda</taxon>
        <taxon>Crustacea</taxon>
        <taxon>Multicrustacea</taxon>
        <taxon>Hexanauplia</taxon>
        <taxon>Copepoda</taxon>
        <taxon>Siphonostomatoida</taxon>
        <taxon>Caligidae</taxon>
        <taxon>Lepeophtheirus</taxon>
    </lineage>
</organism>
<reference evidence="1" key="1">
    <citation type="submission" date="2014-05" db="EMBL/GenBank/DDBJ databases">
        <authorList>
            <person name="Chronopoulou M."/>
        </authorList>
    </citation>
    <scope>NUCLEOTIDE SEQUENCE</scope>
    <source>
        <tissue evidence="1">Whole organism</tissue>
    </source>
</reference>
<evidence type="ECO:0000313" key="1">
    <source>
        <dbReference type="EMBL" id="CDW26896.1"/>
    </source>
</evidence>
<sequence length="69" mass="7943">MMPSINQDFLYGINITSHLGASLRLRTGQDAHILRTSKLEPFDLTPFFRISIMVKVEKLSYSIKITFLK</sequence>
<name>A0A0K2TN75_LEPSM</name>
<accession>A0A0K2TN75</accession>
<proteinExistence type="predicted"/>
<protein>
    <submittedName>
        <fullName evidence="1">Uncharacterized protein</fullName>
    </submittedName>
</protein>
<dbReference type="AlphaFoldDB" id="A0A0K2TN75"/>
<dbReference type="EMBL" id="HACA01009535">
    <property type="protein sequence ID" value="CDW26896.1"/>
    <property type="molecule type" value="Transcribed_RNA"/>
</dbReference>